<feature type="compositionally biased region" description="Acidic residues" evidence="1">
    <location>
        <begin position="81"/>
        <end position="90"/>
    </location>
</feature>
<dbReference type="EMBL" id="VSWC01000183">
    <property type="protein sequence ID" value="KAA1068964.1"/>
    <property type="molecule type" value="Genomic_DNA"/>
</dbReference>
<sequence>MAPPECVAEQRLGGVSDLQGSDGTARDASRAPNATGCVIDYRVVPQSSGEAGSLSHSDPLPRHCRLSHEGVTALGQAAAEELPEDENEST</sequence>
<dbReference type="EMBL" id="VDEP01000441">
    <property type="protein sequence ID" value="KAA1081506.1"/>
    <property type="molecule type" value="Genomic_DNA"/>
</dbReference>
<proteinExistence type="predicted"/>
<evidence type="ECO:0000313" key="2">
    <source>
        <dbReference type="EMBL" id="KAA1068964.1"/>
    </source>
</evidence>
<keyword evidence="4" id="KW-1185">Reference proteome</keyword>
<evidence type="ECO:0000313" key="4">
    <source>
        <dbReference type="Proteomes" id="UP000324748"/>
    </source>
</evidence>
<protein>
    <submittedName>
        <fullName evidence="3">Uncharacterized protein</fullName>
    </submittedName>
</protein>
<dbReference type="Proteomes" id="UP000324748">
    <property type="component" value="Unassembled WGS sequence"/>
</dbReference>
<reference evidence="4 5" key="1">
    <citation type="submission" date="2019-05" db="EMBL/GenBank/DDBJ databases">
        <title>Emergence of the Ug99 lineage of the wheat stem rust pathogen through somatic hybridization.</title>
        <authorList>
            <person name="Li F."/>
            <person name="Upadhyaya N.M."/>
            <person name="Sperschneider J."/>
            <person name="Matny O."/>
            <person name="Nguyen-Phuc H."/>
            <person name="Mago R."/>
            <person name="Raley C."/>
            <person name="Miller M.E."/>
            <person name="Silverstein K.A.T."/>
            <person name="Henningsen E."/>
            <person name="Hirsch C.D."/>
            <person name="Visser B."/>
            <person name="Pretorius Z.A."/>
            <person name="Steffenson B.J."/>
            <person name="Schwessinger B."/>
            <person name="Dodds P.N."/>
            <person name="Figueroa M."/>
        </authorList>
    </citation>
    <scope>NUCLEOTIDE SEQUENCE [LARGE SCALE GENOMIC DNA]</scope>
    <source>
        <strain evidence="2">21-0</strain>
        <strain evidence="3 5">Ug99</strain>
    </source>
</reference>
<gene>
    <name evidence="2" type="ORF">PGT21_007243</name>
    <name evidence="3" type="ORF">PGTUg99_008243</name>
</gene>
<feature type="compositionally biased region" description="Polar residues" evidence="1">
    <location>
        <begin position="47"/>
        <end position="56"/>
    </location>
</feature>
<feature type="region of interest" description="Disordered" evidence="1">
    <location>
        <begin position="1"/>
        <end position="31"/>
    </location>
</feature>
<evidence type="ECO:0000313" key="5">
    <source>
        <dbReference type="Proteomes" id="UP000325313"/>
    </source>
</evidence>
<comment type="caution">
    <text evidence="3">The sequence shown here is derived from an EMBL/GenBank/DDBJ whole genome shotgun (WGS) entry which is preliminary data.</text>
</comment>
<dbReference type="AlphaFoldDB" id="A0A5B0MYY0"/>
<name>A0A5B0MYY0_PUCGR</name>
<feature type="region of interest" description="Disordered" evidence="1">
    <location>
        <begin position="47"/>
        <end position="90"/>
    </location>
</feature>
<dbReference type="Proteomes" id="UP000325313">
    <property type="component" value="Unassembled WGS sequence"/>
</dbReference>
<evidence type="ECO:0000256" key="1">
    <source>
        <dbReference type="SAM" id="MobiDB-lite"/>
    </source>
</evidence>
<evidence type="ECO:0000313" key="3">
    <source>
        <dbReference type="EMBL" id="KAA1081506.1"/>
    </source>
</evidence>
<accession>A0A5B0MYY0</accession>
<organism evidence="3 5">
    <name type="scientific">Puccinia graminis f. sp. tritici</name>
    <dbReference type="NCBI Taxonomy" id="56615"/>
    <lineage>
        <taxon>Eukaryota</taxon>
        <taxon>Fungi</taxon>
        <taxon>Dikarya</taxon>
        <taxon>Basidiomycota</taxon>
        <taxon>Pucciniomycotina</taxon>
        <taxon>Pucciniomycetes</taxon>
        <taxon>Pucciniales</taxon>
        <taxon>Pucciniaceae</taxon>
        <taxon>Puccinia</taxon>
    </lineage>
</organism>